<organism evidence="2 3">
    <name type="scientific">Eumeta variegata</name>
    <name type="common">Bagworm moth</name>
    <name type="synonym">Eumeta japonica</name>
    <dbReference type="NCBI Taxonomy" id="151549"/>
    <lineage>
        <taxon>Eukaryota</taxon>
        <taxon>Metazoa</taxon>
        <taxon>Ecdysozoa</taxon>
        <taxon>Arthropoda</taxon>
        <taxon>Hexapoda</taxon>
        <taxon>Insecta</taxon>
        <taxon>Pterygota</taxon>
        <taxon>Neoptera</taxon>
        <taxon>Endopterygota</taxon>
        <taxon>Lepidoptera</taxon>
        <taxon>Glossata</taxon>
        <taxon>Ditrysia</taxon>
        <taxon>Tineoidea</taxon>
        <taxon>Psychidae</taxon>
        <taxon>Oiketicinae</taxon>
        <taxon>Eumeta</taxon>
    </lineage>
</organism>
<dbReference type="AlphaFoldDB" id="A0A4C1USD8"/>
<dbReference type="Proteomes" id="UP000299102">
    <property type="component" value="Unassembled WGS sequence"/>
</dbReference>
<proteinExistence type="predicted"/>
<accession>A0A4C1USD8</accession>
<evidence type="ECO:0000313" key="3">
    <source>
        <dbReference type="Proteomes" id="UP000299102"/>
    </source>
</evidence>
<feature type="compositionally biased region" description="Basic residues" evidence="1">
    <location>
        <begin position="93"/>
        <end position="103"/>
    </location>
</feature>
<sequence length="126" mass="14020">MGPPAHRVVTFLLAISDQRLCVSARAAALPRDSPNARNVCAIDILFVRVPYLDPLIKYPILFQKAGNVLITLLKLRVSLGGGDHSLSNGSPVRRMRTGKRNRYRQPDSPHPNRKSKRDDISINQLA</sequence>
<reference evidence="2 3" key="1">
    <citation type="journal article" date="2019" name="Commun. Biol.">
        <title>The bagworm genome reveals a unique fibroin gene that provides high tensile strength.</title>
        <authorList>
            <person name="Kono N."/>
            <person name="Nakamura H."/>
            <person name="Ohtoshi R."/>
            <person name="Tomita M."/>
            <person name="Numata K."/>
            <person name="Arakawa K."/>
        </authorList>
    </citation>
    <scope>NUCLEOTIDE SEQUENCE [LARGE SCALE GENOMIC DNA]</scope>
</reference>
<evidence type="ECO:0000256" key="1">
    <source>
        <dbReference type="SAM" id="MobiDB-lite"/>
    </source>
</evidence>
<keyword evidence="3" id="KW-1185">Reference proteome</keyword>
<feature type="region of interest" description="Disordered" evidence="1">
    <location>
        <begin position="79"/>
        <end position="126"/>
    </location>
</feature>
<comment type="caution">
    <text evidence="2">The sequence shown here is derived from an EMBL/GenBank/DDBJ whole genome shotgun (WGS) entry which is preliminary data.</text>
</comment>
<gene>
    <name evidence="2" type="ORF">EVAR_93540_1</name>
</gene>
<evidence type="ECO:0000313" key="2">
    <source>
        <dbReference type="EMBL" id="GBP28896.1"/>
    </source>
</evidence>
<dbReference type="EMBL" id="BGZK01000213">
    <property type="protein sequence ID" value="GBP28896.1"/>
    <property type="molecule type" value="Genomic_DNA"/>
</dbReference>
<name>A0A4C1USD8_EUMVA</name>
<protein>
    <submittedName>
        <fullName evidence="2">Uncharacterized protein</fullName>
    </submittedName>
</protein>
<dbReference type="OrthoDB" id="786951at2759"/>